<dbReference type="AlphaFoldDB" id="H2CJK1"/>
<dbReference type="PANTHER" id="PTHR23517:SF3">
    <property type="entry name" value="INTEGRAL MEMBRANE TRANSPORT PROTEIN"/>
    <property type="match status" value="1"/>
</dbReference>
<feature type="transmembrane region" description="Helical" evidence="7">
    <location>
        <begin position="211"/>
        <end position="232"/>
    </location>
</feature>
<dbReference type="GO" id="GO:0022857">
    <property type="term" value="F:transmembrane transporter activity"/>
    <property type="evidence" value="ECO:0007669"/>
    <property type="project" value="InterPro"/>
</dbReference>
<evidence type="ECO:0000256" key="6">
    <source>
        <dbReference type="ARBA" id="ARBA00023136"/>
    </source>
</evidence>
<keyword evidence="5 7" id="KW-1133">Transmembrane helix</keyword>
<feature type="transmembrane region" description="Helical" evidence="7">
    <location>
        <begin position="138"/>
        <end position="160"/>
    </location>
</feature>
<feature type="transmembrane region" description="Helical" evidence="7">
    <location>
        <begin position="166"/>
        <end position="186"/>
    </location>
</feature>
<evidence type="ECO:0000313" key="10">
    <source>
        <dbReference type="Proteomes" id="UP000005737"/>
    </source>
</evidence>
<dbReference type="PROSITE" id="PS50850">
    <property type="entry name" value="MFS"/>
    <property type="match status" value="1"/>
</dbReference>
<evidence type="ECO:0000259" key="8">
    <source>
        <dbReference type="PROSITE" id="PS50850"/>
    </source>
</evidence>
<dbReference type="InterPro" id="IPR020846">
    <property type="entry name" value="MFS_dom"/>
</dbReference>
<comment type="subcellular location">
    <subcellularLocation>
        <location evidence="1">Cell membrane</location>
        <topology evidence="1">Multi-pass membrane protein</topology>
    </subcellularLocation>
</comment>
<feature type="transmembrane region" description="Helical" evidence="7">
    <location>
        <begin position="16"/>
        <end position="37"/>
    </location>
</feature>
<dbReference type="Pfam" id="PF07690">
    <property type="entry name" value="MFS_1"/>
    <property type="match status" value="2"/>
</dbReference>
<feature type="transmembrane region" description="Helical" evidence="7">
    <location>
        <begin position="371"/>
        <end position="398"/>
    </location>
</feature>
<evidence type="ECO:0000256" key="3">
    <source>
        <dbReference type="ARBA" id="ARBA00022475"/>
    </source>
</evidence>
<sequence>MNTVVLTDRQSDGWRIALPVVLIFFVMAANTAIVPVLKESVKDRIDEKALGWFLSLSYLGSFLCAPLAGWLSDRSGHRKTWIVATAALSALSYLWMSFFPDPYIFFAVRFFEGAVGAFVLSLLMASVGDLEVELGRPYLMGLAGMTLALGGGLGMPLGAAGKADPAVPFMISAGFMALVAVGALALRDAGRLVESSHTTVADFFKLLRLEWLLFIPLLFVFIDRFTAGFVTASLNLHLRETLHLGPGQTGSMLGLVFWPMGLLSFPVALLMKRTGVLLPVLLGSFVYGLALLLLGWTDNVVLLIALLALAGLGAALMFVPTLTLASRLAPESYRGTAIGAYMGIGSLGFLLGPLASVYLKSMLADYFEGMTLFAVLSGIFGSLEILVVLVVLPLYGWIGRRLRQSEGKDDSGFYRR</sequence>
<evidence type="ECO:0000256" key="4">
    <source>
        <dbReference type="ARBA" id="ARBA00022692"/>
    </source>
</evidence>
<feature type="transmembrane region" description="Helical" evidence="7">
    <location>
        <begin position="252"/>
        <end position="270"/>
    </location>
</feature>
<organism evidence="9 10">
    <name type="scientific">Leptonema illini DSM 21528</name>
    <dbReference type="NCBI Taxonomy" id="929563"/>
    <lineage>
        <taxon>Bacteria</taxon>
        <taxon>Pseudomonadati</taxon>
        <taxon>Spirochaetota</taxon>
        <taxon>Spirochaetia</taxon>
        <taxon>Leptospirales</taxon>
        <taxon>Leptospiraceae</taxon>
        <taxon>Leptonema</taxon>
    </lineage>
</organism>
<accession>H2CJK1</accession>
<dbReference type="HOGENOM" id="CLU_056682_0_0_12"/>
<keyword evidence="10" id="KW-1185">Reference proteome</keyword>
<evidence type="ECO:0000256" key="5">
    <source>
        <dbReference type="ARBA" id="ARBA00022989"/>
    </source>
</evidence>
<keyword evidence="2" id="KW-0813">Transport</keyword>
<dbReference type="STRING" id="183.GCA_002009735_01270"/>
<dbReference type="InterPro" id="IPR011701">
    <property type="entry name" value="MFS"/>
</dbReference>
<dbReference type="Proteomes" id="UP000005737">
    <property type="component" value="Unassembled WGS sequence"/>
</dbReference>
<dbReference type="Gene3D" id="1.20.1250.20">
    <property type="entry name" value="MFS general substrate transporter like domains"/>
    <property type="match status" value="2"/>
</dbReference>
<dbReference type="SUPFAM" id="SSF103473">
    <property type="entry name" value="MFS general substrate transporter"/>
    <property type="match status" value="1"/>
</dbReference>
<evidence type="ECO:0000313" key="9">
    <source>
        <dbReference type="EMBL" id="EHQ08162.1"/>
    </source>
</evidence>
<feature type="transmembrane region" description="Helical" evidence="7">
    <location>
        <begin position="277"/>
        <end position="296"/>
    </location>
</feature>
<evidence type="ECO:0000256" key="1">
    <source>
        <dbReference type="ARBA" id="ARBA00004651"/>
    </source>
</evidence>
<evidence type="ECO:0000256" key="7">
    <source>
        <dbReference type="SAM" id="Phobius"/>
    </source>
</evidence>
<gene>
    <name evidence="9" type="ORF">Lepil_3504</name>
</gene>
<reference evidence="9 10" key="1">
    <citation type="submission" date="2011-10" db="EMBL/GenBank/DDBJ databases">
        <title>The Improved High-Quality Draft genome of Leptonema illini DSM 21528.</title>
        <authorList>
            <consortium name="US DOE Joint Genome Institute (JGI-PGF)"/>
            <person name="Lucas S."/>
            <person name="Copeland A."/>
            <person name="Lapidus A."/>
            <person name="Glavina del Rio T."/>
            <person name="Dalin E."/>
            <person name="Tice H."/>
            <person name="Bruce D."/>
            <person name="Goodwin L."/>
            <person name="Pitluck S."/>
            <person name="Peters L."/>
            <person name="Mikhailova N."/>
            <person name="Held B."/>
            <person name="Kyrpides N."/>
            <person name="Mavromatis K."/>
            <person name="Ivanova N."/>
            <person name="Markowitz V."/>
            <person name="Cheng J.-F."/>
            <person name="Hugenholtz P."/>
            <person name="Woyke T."/>
            <person name="Wu D."/>
            <person name="Gronow S."/>
            <person name="Wellnitz S."/>
            <person name="Brambilla E.-M."/>
            <person name="Klenk H.-P."/>
            <person name="Eisen J.A."/>
        </authorList>
    </citation>
    <scope>NUCLEOTIDE SEQUENCE [LARGE SCALE GENOMIC DNA]</scope>
    <source>
        <strain evidence="9 10">DSM 21528</strain>
    </source>
</reference>
<name>H2CJK1_9LEPT</name>
<evidence type="ECO:0000256" key="2">
    <source>
        <dbReference type="ARBA" id="ARBA00022448"/>
    </source>
</evidence>
<keyword evidence="6 7" id="KW-0472">Membrane</keyword>
<dbReference type="EMBL" id="JH597773">
    <property type="protein sequence ID" value="EHQ08162.1"/>
    <property type="molecule type" value="Genomic_DNA"/>
</dbReference>
<dbReference type="PANTHER" id="PTHR23517">
    <property type="entry name" value="RESISTANCE PROTEIN MDTM, PUTATIVE-RELATED-RELATED"/>
    <property type="match status" value="1"/>
</dbReference>
<dbReference type="GO" id="GO:0005886">
    <property type="term" value="C:plasma membrane"/>
    <property type="evidence" value="ECO:0007669"/>
    <property type="project" value="UniProtKB-SubCell"/>
</dbReference>
<dbReference type="RefSeq" id="WP_002774585.1">
    <property type="nucleotide sequence ID" value="NZ_JH597773.1"/>
</dbReference>
<feature type="transmembrane region" description="Helical" evidence="7">
    <location>
        <begin position="80"/>
        <end position="98"/>
    </location>
</feature>
<protein>
    <submittedName>
        <fullName evidence="9">Major facilitator superfamily MFS_1</fullName>
    </submittedName>
</protein>
<feature type="transmembrane region" description="Helical" evidence="7">
    <location>
        <begin position="337"/>
        <end position="359"/>
    </location>
</feature>
<dbReference type="InterPro" id="IPR036259">
    <property type="entry name" value="MFS_trans_sf"/>
</dbReference>
<feature type="domain" description="Major facilitator superfamily (MFS) profile" evidence="8">
    <location>
        <begin position="212"/>
        <end position="416"/>
    </location>
</feature>
<keyword evidence="4 7" id="KW-0812">Transmembrane</keyword>
<feature type="transmembrane region" description="Helical" evidence="7">
    <location>
        <begin position="49"/>
        <end position="68"/>
    </location>
</feature>
<proteinExistence type="predicted"/>
<dbReference type="InterPro" id="IPR050171">
    <property type="entry name" value="MFS_Transporters"/>
</dbReference>
<feature type="transmembrane region" description="Helical" evidence="7">
    <location>
        <begin position="104"/>
        <end position="126"/>
    </location>
</feature>
<feature type="transmembrane region" description="Helical" evidence="7">
    <location>
        <begin position="302"/>
        <end position="325"/>
    </location>
</feature>
<keyword evidence="3" id="KW-1003">Cell membrane</keyword>